<comment type="caution">
    <text evidence="4">The sequence shown here is derived from an EMBL/GenBank/DDBJ whole genome shotgun (WGS) entry which is preliminary data.</text>
</comment>
<feature type="transmembrane region" description="Helical" evidence="1">
    <location>
        <begin position="60"/>
        <end position="78"/>
    </location>
</feature>
<reference evidence="4 5" key="1">
    <citation type="submission" date="2020-08" db="EMBL/GenBank/DDBJ databases">
        <title>Genomic Encyclopedia of Type Strains, Phase IV (KMG-IV): sequencing the most valuable type-strain genomes for metagenomic binning, comparative biology and taxonomic classification.</title>
        <authorList>
            <person name="Goeker M."/>
        </authorList>
    </citation>
    <scope>NUCLEOTIDE SEQUENCE [LARGE SCALE GENOMIC DNA]</scope>
    <source>
        <strain evidence="4 5">DSM 45615</strain>
    </source>
</reference>
<gene>
    <name evidence="4" type="ORF">HNP84_007115</name>
</gene>
<keyword evidence="1" id="KW-1133">Transmembrane helix</keyword>
<dbReference type="PANTHER" id="PTHR43201:SF32">
    <property type="entry name" value="2-SUCCINYLBENZOATE--COA LIGASE, CHLOROPLASTIC_PEROXISOMAL"/>
    <property type="match status" value="1"/>
</dbReference>
<keyword evidence="1" id="KW-0472">Membrane</keyword>
<name>A0A840PHG5_9ACTN</name>
<dbReference type="AlphaFoldDB" id="A0A840PHG5"/>
<dbReference type="EMBL" id="JACHGN010000017">
    <property type="protein sequence ID" value="MBB5137363.1"/>
    <property type="molecule type" value="Genomic_DNA"/>
</dbReference>
<keyword evidence="5" id="KW-1185">Reference proteome</keyword>
<sequence length="511" mass="54366">MNLATILDMVAEGMPDRVLIGDRDGGLTAAGLRAKALAGARHIVASGADRLVYLGPNGPGFPVALFAAVFAGVPFLPLNYRLGDRQLAEVLDRQGRPLVATDTPERVPGRETVPAGFFADIAPDDTPPGDTAPADLAPDEMPFAAVTPHPDSVAVLLMTSGTTAAPKSAVLRHRNLAAYIFGSVEFAAASETDAALVSVPPYHIAAVANALSNIYSGRRIVYLDRFTPDAWLDLVEEQRVTHAMVVPTMLVRIVAELRERGRQGPESLRTISYGGAKIAGEVVEQALRLFPRAGFVNAYGLTETASSIAVLGPEDHREAVAGDDPAVRARLGSVGRPLPSVEIQVHDPDGNPCPPGVEGDIVARGPQIAGEYLEAGRAVRPDGWFPTRDRGYLDEAGFLFVRGRADDTIIRGGENIAPAEIEDVLVRHPAVLDCVVAGIPDVEWGQRIGAFVVVRPGHAPGEDDLRAWVRERLRGSKTPDDLVFVDELPTSPTGKILRRELVALLDAGEAV</sequence>
<dbReference type="GO" id="GO:0031956">
    <property type="term" value="F:medium-chain fatty acid-CoA ligase activity"/>
    <property type="evidence" value="ECO:0007669"/>
    <property type="project" value="TreeGrafter"/>
</dbReference>
<dbReference type="Proteomes" id="UP000578449">
    <property type="component" value="Unassembled WGS sequence"/>
</dbReference>
<accession>A0A840PHG5</accession>
<dbReference type="Pfam" id="PF13193">
    <property type="entry name" value="AMP-binding_C"/>
    <property type="match status" value="1"/>
</dbReference>
<dbReference type="InterPro" id="IPR025110">
    <property type="entry name" value="AMP-bd_C"/>
</dbReference>
<dbReference type="PANTHER" id="PTHR43201">
    <property type="entry name" value="ACYL-COA SYNTHETASE"/>
    <property type="match status" value="1"/>
</dbReference>
<proteinExistence type="predicted"/>
<keyword evidence="1" id="KW-0812">Transmembrane</keyword>
<feature type="domain" description="AMP-dependent synthetase/ligase" evidence="2">
    <location>
        <begin position="10"/>
        <end position="373"/>
    </location>
</feature>
<feature type="domain" description="AMP-binding enzyme C-terminal" evidence="3">
    <location>
        <begin position="420"/>
        <end position="495"/>
    </location>
</feature>
<keyword evidence="4" id="KW-0436">Ligase</keyword>
<dbReference type="RefSeq" id="WP_185054276.1">
    <property type="nucleotide sequence ID" value="NZ_BAABIX010000012.1"/>
</dbReference>
<organism evidence="4 5">
    <name type="scientific">Thermocatellispora tengchongensis</name>
    <dbReference type="NCBI Taxonomy" id="1073253"/>
    <lineage>
        <taxon>Bacteria</taxon>
        <taxon>Bacillati</taxon>
        <taxon>Actinomycetota</taxon>
        <taxon>Actinomycetes</taxon>
        <taxon>Streptosporangiales</taxon>
        <taxon>Streptosporangiaceae</taxon>
        <taxon>Thermocatellispora</taxon>
    </lineage>
</organism>
<dbReference type="Pfam" id="PF00501">
    <property type="entry name" value="AMP-binding"/>
    <property type="match status" value="1"/>
</dbReference>
<dbReference type="InterPro" id="IPR000873">
    <property type="entry name" value="AMP-dep_synth/lig_dom"/>
</dbReference>
<evidence type="ECO:0000313" key="5">
    <source>
        <dbReference type="Proteomes" id="UP000578449"/>
    </source>
</evidence>
<dbReference type="GO" id="GO:0006631">
    <property type="term" value="P:fatty acid metabolic process"/>
    <property type="evidence" value="ECO:0007669"/>
    <property type="project" value="TreeGrafter"/>
</dbReference>
<evidence type="ECO:0000259" key="3">
    <source>
        <dbReference type="Pfam" id="PF13193"/>
    </source>
</evidence>
<dbReference type="InterPro" id="IPR045851">
    <property type="entry name" value="AMP-bd_C_sf"/>
</dbReference>
<dbReference type="Gene3D" id="3.30.300.30">
    <property type="match status" value="1"/>
</dbReference>
<dbReference type="InterPro" id="IPR042099">
    <property type="entry name" value="ANL_N_sf"/>
</dbReference>
<evidence type="ECO:0000259" key="2">
    <source>
        <dbReference type="Pfam" id="PF00501"/>
    </source>
</evidence>
<evidence type="ECO:0000313" key="4">
    <source>
        <dbReference type="EMBL" id="MBB5137363.1"/>
    </source>
</evidence>
<dbReference type="Gene3D" id="3.40.50.12780">
    <property type="entry name" value="N-terminal domain of ligase-like"/>
    <property type="match status" value="1"/>
</dbReference>
<evidence type="ECO:0000256" key="1">
    <source>
        <dbReference type="SAM" id="Phobius"/>
    </source>
</evidence>
<dbReference type="SUPFAM" id="SSF56801">
    <property type="entry name" value="Acetyl-CoA synthetase-like"/>
    <property type="match status" value="1"/>
</dbReference>
<dbReference type="CDD" id="cd04433">
    <property type="entry name" value="AFD_class_I"/>
    <property type="match status" value="1"/>
</dbReference>
<protein>
    <submittedName>
        <fullName evidence="4">Acyl-CoA synthetase (AMP-forming)/AMP-acid ligase II</fullName>
    </submittedName>
</protein>